<feature type="signal peptide" evidence="1">
    <location>
        <begin position="1"/>
        <end position="27"/>
    </location>
</feature>
<dbReference type="EMBL" id="JBHSUS010000001">
    <property type="protein sequence ID" value="MFC6440398.1"/>
    <property type="molecule type" value="Genomic_DNA"/>
</dbReference>
<gene>
    <name evidence="2" type="ORF">ACFP85_09585</name>
</gene>
<dbReference type="PROSITE" id="PS51257">
    <property type="entry name" value="PROKAR_LIPOPROTEIN"/>
    <property type="match status" value="1"/>
</dbReference>
<feature type="chain" id="PRO_5047422187" description="Lipoprotein" evidence="1">
    <location>
        <begin position="28"/>
        <end position="141"/>
    </location>
</feature>
<evidence type="ECO:0000313" key="3">
    <source>
        <dbReference type="Proteomes" id="UP001596364"/>
    </source>
</evidence>
<reference evidence="3" key="1">
    <citation type="journal article" date="2019" name="Int. J. Syst. Evol. Microbiol.">
        <title>The Global Catalogue of Microorganisms (GCM) 10K type strain sequencing project: providing services to taxonomists for standard genome sequencing and annotation.</title>
        <authorList>
            <consortium name="The Broad Institute Genomics Platform"/>
            <consortium name="The Broad Institute Genome Sequencing Center for Infectious Disease"/>
            <person name="Wu L."/>
            <person name="Ma J."/>
        </authorList>
    </citation>
    <scope>NUCLEOTIDE SEQUENCE [LARGE SCALE GENOMIC DNA]</scope>
    <source>
        <strain evidence="3">CGMCC 1.16031</strain>
    </source>
</reference>
<sequence>MSVLRYLAGSALLVVLLTGCMHNEASSGDSTRDNVPSTFVPPNSVKVVNGALHAILTRGDWLYQGARAHAGAINAYVEVPAAMPMNDEQMRAYIEFALCGQLETQSFWHRLQNTPLRIHLRRVGSPQGVAATCPRPNESAT</sequence>
<proteinExistence type="predicted"/>
<comment type="caution">
    <text evidence="2">The sequence shown here is derived from an EMBL/GenBank/DDBJ whole genome shotgun (WGS) entry which is preliminary data.</text>
</comment>
<dbReference type="Proteomes" id="UP001596364">
    <property type="component" value="Unassembled WGS sequence"/>
</dbReference>
<dbReference type="RefSeq" id="WP_131258199.1">
    <property type="nucleotide sequence ID" value="NZ_JBHSUS010000001.1"/>
</dbReference>
<accession>A0ABW1XK22</accession>
<evidence type="ECO:0000256" key="1">
    <source>
        <dbReference type="SAM" id="SignalP"/>
    </source>
</evidence>
<protein>
    <recommendedName>
        <fullName evidence="4">Lipoprotein</fullName>
    </recommendedName>
</protein>
<keyword evidence="3" id="KW-1185">Reference proteome</keyword>
<organism evidence="2 3">
    <name type="scientific">Pseudobowmanella zhangzhouensis</name>
    <dbReference type="NCBI Taxonomy" id="1537679"/>
    <lineage>
        <taxon>Bacteria</taxon>
        <taxon>Pseudomonadati</taxon>
        <taxon>Pseudomonadota</taxon>
        <taxon>Gammaproteobacteria</taxon>
        <taxon>Alteromonadales</taxon>
        <taxon>Alteromonadaceae</taxon>
    </lineage>
</organism>
<name>A0ABW1XK22_9ALTE</name>
<keyword evidence="1" id="KW-0732">Signal</keyword>
<evidence type="ECO:0008006" key="4">
    <source>
        <dbReference type="Google" id="ProtNLM"/>
    </source>
</evidence>
<evidence type="ECO:0000313" key="2">
    <source>
        <dbReference type="EMBL" id="MFC6440398.1"/>
    </source>
</evidence>